<evidence type="ECO:0000256" key="7">
    <source>
        <dbReference type="ARBA" id="ARBA00048807"/>
    </source>
</evidence>
<evidence type="ECO:0000256" key="1">
    <source>
        <dbReference type="ARBA" id="ARBA00005061"/>
    </source>
</evidence>
<feature type="binding site" evidence="9">
    <location>
        <position position="13"/>
    </location>
    <ligand>
        <name>Zn(2+)</name>
        <dbReference type="ChEBI" id="CHEBI:29105"/>
    </ligand>
</feature>
<evidence type="ECO:0000313" key="10">
    <source>
        <dbReference type="EMBL" id="HDM90622.1"/>
    </source>
</evidence>
<evidence type="ECO:0000256" key="2">
    <source>
        <dbReference type="ARBA" id="ARBA00008900"/>
    </source>
</evidence>
<protein>
    <recommendedName>
        <fullName evidence="3 8">6-carboxy-5,6,7,8-tetrahydropterin synthase</fullName>
        <ecNumber evidence="8">4.-.-.-</ecNumber>
    </recommendedName>
</protein>
<dbReference type="Pfam" id="PF01242">
    <property type="entry name" value="PTPS"/>
    <property type="match status" value="1"/>
</dbReference>
<comment type="catalytic activity">
    <reaction evidence="7 8">
        <text>7,8-dihydroneopterin 3'-triphosphate + H2O = 6-carboxy-5,6,7,8-tetrahydropterin + triphosphate + acetaldehyde + 2 H(+)</text>
        <dbReference type="Rhea" id="RHEA:27966"/>
        <dbReference type="ChEBI" id="CHEBI:15343"/>
        <dbReference type="ChEBI" id="CHEBI:15377"/>
        <dbReference type="ChEBI" id="CHEBI:15378"/>
        <dbReference type="ChEBI" id="CHEBI:18036"/>
        <dbReference type="ChEBI" id="CHEBI:58462"/>
        <dbReference type="ChEBI" id="CHEBI:61032"/>
        <dbReference type="EC" id="4.1.2.50"/>
    </reaction>
</comment>
<reference evidence="10" key="1">
    <citation type="journal article" date="2020" name="mSystems">
        <title>Genome- and Community-Level Interaction Insights into Carbon Utilization and Element Cycling Functions of Hydrothermarchaeota in Hydrothermal Sediment.</title>
        <authorList>
            <person name="Zhou Z."/>
            <person name="Liu Y."/>
            <person name="Xu W."/>
            <person name="Pan J."/>
            <person name="Luo Z.H."/>
            <person name="Li M."/>
        </authorList>
    </citation>
    <scope>NUCLEOTIDE SEQUENCE [LARGE SCALE GENOMIC DNA]</scope>
    <source>
        <strain evidence="10">HyVt-237</strain>
    </source>
</reference>
<accession>A0A7C0XBJ1</accession>
<gene>
    <name evidence="10" type="primary">queD</name>
    <name evidence="10" type="ORF">ENG67_05400</name>
</gene>
<keyword evidence="6 8" id="KW-0456">Lyase</keyword>
<dbReference type="EC" id="4.-.-.-" evidence="8"/>
<comment type="caution">
    <text evidence="10">The sequence shown here is derived from an EMBL/GenBank/DDBJ whole genome shotgun (WGS) entry which is preliminary data.</text>
</comment>
<evidence type="ECO:0000256" key="4">
    <source>
        <dbReference type="ARBA" id="ARBA00022723"/>
    </source>
</evidence>
<dbReference type="AlphaFoldDB" id="A0A7C0XBJ1"/>
<feature type="binding site" evidence="9">
    <location>
        <position position="26"/>
    </location>
    <ligand>
        <name>Zn(2+)</name>
        <dbReference type="ChEBI" id="CHEBI:29105"/>
    </ligand>
</feature>
<dbReference type="Gene3D" id="3.30.479.10">
    <property type="entry name" value="6-pyruvoyl tetrahydropterin synthase/QueD"/>
    <property type="match status" value="1"/>
</dbReference>
<dbReference type="EMBL" id="DRBW01000201">
    <property type="protein sequence ID" value="HDM90622.1"/>
    <property type="molecule type" value="Genomic_DNA"/>
</dbReference>
<dbReference type="InterPro" id="IPR007115">
    <property type="entry name" value="6-PTP_synth/QueD"/>
</dbReference>
<name>A0A7C0XBJ1_UNCW3</name>
<keyword evidence="5 8" id="KW-0862">Zinc</keyword>
<sequence length="120" mass="13882">MFVRREFTFSAAHRIDLGGGKSEGLHGHNYGLVVTVEGEPDEHGMVLDFRLLKEIVEREVLSELDHSYLNEILKQPTAENLAVYVWNRLDKALKGTNYRLYQVEIYESPESSVIYRRETP</sequence>
<evidence type="ECO:0000256" key="8">
    <source>
        <dbReference type="PIRNR" id="PIRNR006113"/>
    </source>
</evidence>
<evidence type="ECO:0000256" key="3">
    <source>
        <dbReference type="ARBA" id="ARBA00018141"/>
    </source>
</evidence>
<dbReference type="PIRSF" id="PIRSF006113">
    <property type="entry name" value="PTP_synth"/>
    <property type="match status" value="1"/>
</dbReference>
<dbReference type="SUPFAM" id="SSF55620">
    <property type="entry name" value="Tetrahydrobiopterin biosynthesis enzymes-like"/>
    <property type="match status" value="1"/>
</dbReference>
<dbReference type="GO" id="GO:0008616">
    <property type="term" value="P:tRNA queuosine(34) biosynthetic process"/>
    <property type="evidence" value="ECO:0007669"/>
    <property type="project" value="UniProtKB-KW"/>
</dbReference>
<keyword evidence="4 8" id="KW-0479">Metal-binding</keyword>
<comment type="similarity">
    <text evidence="2 8">Belongs to the PTPS family. QueD subfamily.</text>
</comment>
<evidence type="ECO:0000256" key="5">
    <source>
        <dbReference type="ARBA" id="ARBA00022833"/>
    </source>
</evidence>
<evidence type="ECO:0000256" key="9">
    <source>
        <dbReference type="PIRSR" id="PIRSR006113-2"/>
    </source>
</evidence>
<dbReference type="Proteomes" id="UP000885931">
    <property type="component" value="Unassembled WGS sequence"/>
</dbReference>
<comment type="pathway">
    <text evidence="1 8">Purine metabolism; 7-cyano-7-deazaguanine biosynthesis.</text>
</comment>
<organism evidence="10">
    <name type="scientific">candidate division WOR-3 bacterium</name>
    <dbReference type="NCBI Taxonomy" id="2052148"/>
    <lineage>
        <taxon>Bacteria</taxon>
        <taxon>Bacteria division WOR-3</taxon>
    </lineage>
</organism>
<dbReference type="GO" id="GO:0070497">
    <property type="term" value="F:6-carboxytetrahydropterin synthase activity"/>
    <property type="evidence" value="ECO:0007669"/>
    <property type="project" value="UniProtKB-EC"/>
</dbReference>
<dbReference type="UniPathway" id="UPA00391"/>
<dbReference type="NCBIfam" id="TIGR03367">
    <property type="entry name" value="queuosine_QueD"/>
    <property type="match status" value="1"/>
</dbReference>
<dbReference type="PANTHER" id="PTHR12589">
    <property type="entry name" value="PYRUVOYL TETRAHYDROBIOPTERIN SYNTHASE"/>
    <property type="match status" value="1"/>
</dbReference>
<dbReference type="InterPro" id="IPR038418">
    <property type="entry name" value="6-PTP_synth/QueD_sf"/>
</dbReference>
<evidence type="ECO:0000256" key="6">
    <source>
        <dbReference type="ARBA" id="ARBA00023239"/>
    </source>
</evidence>
<comment type="cofactor">
    <cofactor evidence="8 9">
        <name>Zn(2+)</name>
        <dbReference type="ChEBI" id="CHEBI:29105"/>
    </cofactor>
    <text evidence="8 9">Binds 1 zinc ion per subunit.</text>
</comment>
<proteinExistence type="inferred from homology"/>
<dbReference type="PANTHER" id="PTHR12589:SF7">
    <property type="entry name" value="6-PYRUVOYL TETRAHYDROBIOPTERIN SYNTHASE"/>
    <property type="match status" value="1"/>
</dbReference>
<feature type="binding site" evidence="9">
    <location>
        <position position="28"/>
    </location>
    <ligand>
        <name>Zn(2+)</name>
        <dbReference type="ChEBI" id="CHEBI:29105"/>
    </ligand>
</feature>
<dbReference type="GO" id="GO:0046872">
    <property type="term" value="F:metal ion binding"/>
    <property type="evidence" value="ECO:0007669"/>
    <property type="project" value="UniProtKB-KW"/>
</dbReference>
<keyword evidence="8" id="KW-0671">Queuosine biosynthesis</keyword>